<organism evidence="2 3">
    <name type="scientific">Gluconacetobacter sacchari</name>
    <dbReference type="NCBI Taxonomy" id="92759"/>
    <lineage>
        <taxon>Bacteria</taxon>
        <taxon>Pseudomonadati</taxon>
        <taxon>Pseudomonadota</taxon>
        <taxon>Alphaproteobacteria</taxon>
        <taxon>Acetobacterales</taxon>
        <taxon>Acetobacteraceae</taxon>
        <taxon>Gluconacetobacter</taxon>
    </lineage>
</organism>
<dbReference type="RefSeq" id="WP_182999509.1">
    <property type="nucleotide sequence ID" value="NZ_JABEQJ010000048.1"/>
</dbReference>
<evidence type="ECO:0000313" key="3">
    <source>
        <dbReference type="Proteomes" id="UP000589085"/>
    </source>
</evidence>
<proteinExistence type="predicted"/>
<feature type="region of interest" description="Disordered" evidence="1">
    <location>
        <begin position="199"/>
        <end position="221"/>
    </location>
</feature>
<dbReference type="AlphaFoldDB" id="A0A7W4IHD3"/>
<protein>
    <submittedName>
        <fullName evidence="2">Uncharacterized protein</fullName>
    </submittedName>
</protein>
<evidence type="ECO:0000256" key="1">
    <source>
        <dbReference type="SAM" id="MobiDB-lite"/>
    </source>
</evidence>
<accession>A0A7W4IHD3</accession>
<dbReference type="Proteomes" id="UP000589085">
    <property type="component" value="Unassembled WGS sequence"/>
</dbReference>
<evidence type="ECO:0000313" key="2">
    <source>
        <dbReference type="EMBL" id="MBB2162692.1"/>
    </source>
</evidence>
<comment type="caution">
    <text evidence="2">The sequence shown here is derived from an EMBL/GenBank/DDBJ whole genome shotgun (WGS) entry which is preliminary data.</text>
</comment>
<dbReference type="EMBL" id="JABEQJ010000048">
    <property type="protein sequence ID" value="MBB2162692.1"/>
    <property type="molecule type" value="Genomic_DNA"/>
</dbReference>
<reference evidence="2 3" key="1">
    <citation type="submission" date="2020-04" db="EMBL/GenBank/DDBJ databases">
        <title>Description of novel Gluconacetobacter.</title>
        <authorList>
            <person name="Sombolestani A."/>
        </authorList>
    </citation>
    <scope>NUCLEOTIDE SEQUENCE [LARGE SCALE GENOMIC DNA]</scope>
    <source>
        <strain evidence="2 3">LMG 19747</strain>
    </source>
</reference>
<name>A0A7W4IHD3_9PROT</name>
<gene>
    <name evidence="2" type="ORF">HLH48_21525</name>
</gene>
<sequence length="221" mass="23954">MASGWLPLNLQGLVYECAIDVLVTSARAALDAMRASSAANTAALEAHRASGVFEGERDEHGMAICDRAELHEQEIAYIAEMANELRKAFVVAAYHHWEVSVLAWARRETPHDANLRNHAQSVAKAIEVGYPPDAELRQVSCLANLIKHDSDSARRALKKAAPKLYETMFENVTARPRWASAVEISDATLDWVFEVVRKSGPGGHTLPPPPPGAPASAPSAT</sequence>